<protein>
    <recommendedName>
        <fullName evidence="3">SinR family protein</fullName>
    </recommendedName>
</protein>
<gene>
    <name evidence="1" type="ORF">UT17_C0012G0003</name>
</gene>
<dbReference type="Proteomes" id="UP000034774">
    <property type="component" value="Unassembled WGS sequence"/>
</dbReference>
<name>A0A0G0LHF0_9BACT</name>
<sequence>MKTYLISYDLIKPETSPEYTRLINLIKTAKFWAKPLESVWLIKSPLGSMEILNQLRTAMDSNDKILVIEITNNWASLNLPQQVTEWMKQGL</sequence>
<dbReference type="AlphaFoldDB" id="A0A0G0LHF0"/>
<evidence type="ECO:0008006" key="3">
    <source>
        <dbReference type="Google" id="ProtNLM"/>
    </source>
</evidence>
<organism evidence="1 2">
    <name type="scientific">Candidatus Woesebacteria bacterium GW2011_GWB1_39_10</name>
    <dbReference type="NCBI Taxonomy" id="1618572"/>
    <lineage>
        <taxon>Bacteria</taxon>
        <taxon>Candidatus Woeseibacteriota</taxon>
    </lineage>
</organism>
<comment type="caution">
    <text evidence="1">The sequence shown here is derived from an EMBL/GenBank/DDBJ whole genome shotgun (WGS) entry which is preliminary data.</text>
</comment>
<accession>A0A0G0LHF0</accession>
<dbReference type="EMBL" id="LBVU01000012">
    <property type="protein sequence ID" value="KKQ91293.1"/>
    <property type="molecule type" value="Genomic_DNA"/>
</dbReference>
<evidence type="ECO:0000313" key="1">
    <source>
        <dbReference type="EMBL" id="KKQ91293.1"/>
    </source>
</evidence>
<dbReference type="STRING" id="1618572.UT17_C0012G0003"/>
<reference evidence="1 2" key="1">
    <citation type="journal article" date="2015" name="Nature">
        <title>rRNA introns, odd ribosomes, and small enigmatic genomes across a large radiation of phyla.</title>
        <authorList>
            <person name="Brown C.T."/>
            <person name="Hug L.A."/>
            <person name="Thomas B.C."/>
            <person name="Sharon I."/>
            <person name="Castelle C.J."/>
            <person name="Singh A."/>
            <person name="Wilkins M.J."/>
            <person name="Williams K.H."/>
            <person name="Banfield J.F."/>
        </authorList>
    </citation>
    <scope>NUCLEOTIDE SEQUENCE [LARGE SCALE GENOMIC DNA]</scope>
</reference>
<proteinExistence type="predicted"/>
<evidence type="ECO:0000313" key="2">
    <source>
        <dbReference type="Proteomes" id="UP000034774"/>
    </source>
</evidence>